<dbReference type="AlphaFoldDB" id="A0A1I6Z782"/>
<dbReference type="InterPro" id="IPR006103">
    <property type="entry name" value="Glyco_hydro_2_cat"/>
</dbReference>
<dbReference type="SUPFAM" id="SSF49303">
    <property type="entry name" value="beta-Galactosidase/glucuronidase domain"/>
    <property type="match status" value="1"/>
</dbReference>
<evidence type="ECO:0000313" key="5">
    <source>
        <dbReference type="Proteomes" id="UP000199546"/>
    </source>
</evidence>
<keyword evidence="5" id="KW-1185">Reference proteome</keyword>
<accession>A0A1I6Z782</accession>
<dbReference type="STRING" id="1296565.SAMN05660657_01745"/>
<feature type="domain" description="Glycoside hydrolase family 2 catalytic" evidence="2">
    <location>
        <begin position="307"/>
        <end position="462"/>
    </location>
</feature>
<dbReference type="Pfam" id="PF02837">
    <property type="entry name" value="Glyco_hydro_2_N"/>
    <property type="match status" value="1"/>
</dbReference>
<dbReference type="GO" id="GO:0005975">
    <property type="term" value="P:carbohydrate metabolic process"/>
    <property type="evidence" value="ECO:0007669"/>
    <property type="project" value="InterPro"/>
</dbReference>
<evidence type="ECO:0000256" key="1">
    <source>
        <dbReference type="ARBA" id="ARBA00007401"/>
    </source>
</evidence>
<proteinExistence type="inferred from homology"/>
<dbReference type="Gene3D" id="2.60.120.260">
    <property type="entry name" value="Galactose-binding domain-like"/>
    <property type="match status" value="1"/>
</dbReference>
<dbReference type="InterPro" id="IPR036156">
    <property type="entry name" value="Beta-gal/glucu_dom_sf"/>
</dbReference>
<feature type="domain" description="Glycosyl hydrolases family 2 sugar binding" evidence="3">
    <location>
        <begin position="22"/>
        <end position="138"/>
    </location>
</feature>
<dbReference type="PANTHER" id="PTHR42732">
    <property type="entry name" value="BETA-GALACTOSIDASE"/>
    <property type="match status" value="1"/>
</dbReference>
<dbReference type="InterPro" id="IPR051913">
    <property type="entry name" value="GH2_Domain-Containing"/>
</dbReference>
<gene>
    <name evidence="4" type="ORF">SAMN05660657_01745</name>
</gene>
<dbReference type="InterPro" id="IPR017853">
    <property type="entry name" value="GH"/>
</dbReference>
<sequence>MKATQQDGSHPRPLMCREAWTSLDGTWQFAHDDAREGIASRWFHPSSAEAFERSIQVPYPPESPASGVGAREFHPVVWYRRVIPHDVLAGDGGDARRVLVHFGAVDHSAQVWFDGQLVAEHVGGQTPFTADVTDALATSQDQGPEEHVLVVRAEDDPHALHQPRGKQDWREKPHSIWYERTTGIWQPVWLETVPVPAVVDVAWTFYASSAVVRGEVTLAATPATPLELEVTLSLGEEVLGEATCVVRQAVTQIDIAVPAVRNGQDRARLLWAPEHPHLVDAEVVLRDRDSGQPVDTVASYLGLREVSVGEGSFNLNGQPYYTRSVLNQGYRPETHLASRGNDELRAEVELIKAMGFNAVRIHQKAEDPRFLFWADRLGLLVWGETAGAYEFSVSAIALLTSEWMEIVRRYRSHPSVVVWVPVNESWGVQDIATVPAQQQFSQSLVSLTRALDPSRPAVSNEGWEHVDSDILGLHDYTVDPDRLRARYLDNQAALRAVLTGHGPQGRRPILNDAQRQRFLDGRAPLMITEFGGISLSQQEESWGYDQVESTDEYAGRLAGLFEALRASSDIVGFCYTQFMDTGQETNGLVFADGTPKLPVEDIFRIVTGRTDTALDEPSSTFGTPDE</sequence>
<evidence type="ECO:0000259" key="2">
    <source>
        <dbReference type="Pfam" id="PF02836"/>
    </source>
</evidence>
<dbReference type="SUPFAM" id="SSF51445">
    <property type="entry name" value="(Trans)glycosidases"/>
    <property type="match status" value="1"/>
</dbReference>
<dbReference type="PANTHER" id="PTHR42732:SF3">
    <property type="entry name" value="HYDROLASE"/>
    <property type="match status" value="1"/>
</dbReference>
<dbReference type="OrthoDB" id="9762066at2"/>
<dbReference type="GO" id="GO:0004553">
    <property type="term" value="F:hydrolase activity, hydrolyzing O-glycosyl compounds"/>
    <property type="evidence" value="ECO:0007669"/>
    <property type="project" value="InterPro"/>
</dbReference>
<dbReference type="Proteomes" id="UP000199546">
    <property type="component" value="Unassembled WGS sequence"/>
</dbReference>
<keyword evidence="4" id="KW-0378">Hydrolase</keyword>
<dbReference type="RefSeq" id="WP_093578993.1">
    <property type="nucleotide sequence ID" value="NZ_FPBA01000004.1"/>
</dbReference>
<dbReference type="EMBL" id="FPBA01000004">
    <property type="protein sequence ID" value="SFT58281.1"/>
    <property type="molecule type" value="Genomic_DNA"/>
</dbReference>
<dbReference type="Gene3D" id="3.20.20.80">
    <property type="entry name" value="Glycosidases"/>
    <property type="match status" value="1"/>
</dbReference>
<protein>
    <submittedName>
        <fullName evidence="4">Glycosyl hydrolases family 2, TIM barrel domain</fullName>
    </submittedName>
</protein>
<comment type="similarity">
    <text evidence="1">Belongs to the glycosyl hydrolase 2 family.</text>
</comment>
<name>A0A1I6Z782_9ACTN</name>
<dbReference type="InterPro" id="IPR006104">
    <property type="entry name" value="Glyco_hydro_2_N"/>
</dbReference>
<organism evidence="4 5">
    <name type="scientific">Geodermatophilus amargosae</name>
    <dbReference type="NCBI Taxonomy" id="1296565"/>
    <lineage>
        <taxon>Bacteria</taxon>
        <taxon>Bacillati</taxon>
        <taxon>Actinomycetota</taxon>
        <taxon>Actinomycetes</taxon>
        <taxon>Geodermatophilales</taxon>
        <taxon>Geodermatophilaceae</taxon>
        <taxon>Geodermatophilus</taxon>
    </lineage>
</organism>
<evidence type="ECO:0000259" key="3">
    <source>
        <dbReference type="Pfam" id="PF02837"/>
    </source>
</evidence>
<dbReference type="Pfam" id="PF02836">
    <property type="entry name" value="Glyco_hydro_2_C"/>
    <property type="match status" value="1"/>
</dbReference>
<dbReference type="InterPro" id="IPR008979">
    <property type="entry name" value="Galactose-bd-like_sf"/>
</dbReference>
<reference evidence="5" key="1">
    <citation type="submission" date="2016-10" db="EMBL/GenBank/DDBJ databases">
        <authorList>
            <person name="Varghese N."/>
            <person name="Submissions S."/>
        </authorList>
    </citation>
    <scope>NUCLEOTIDE SEQUENCE [LARGE SCALE GENOMIC DNA]</scope>
    <source>
        <strain evidence="5">DSM 46136</strain>
    </source>
</reference>
<evidence type="ECO:0000313" key="4">
    <source>
        <dbReference type="EMBL" id="SFT58281.1"/>
    </source>
</evidence>
<dbReference type="SUPFAM" id="SSF49785">
    <property type="entry name" value="Galactose-binding domain-like"/>
    <property type="match status" value="1"/>
</dbReference>